<evidence type="ECO:0000313" key="2">
    <source>
        <dbReference type="EMBL" id="SUZ59164.1"/>
    </source>
</evidence>
<gene>
    <name evidence="2" type="ORF">METZ01_LOCUS12018</name>
</gene>
<dbReference type="Gene3D" id="3.40.50.10540">
    <property type="entry name" value="Crotonobetainyl-coa:carnitine coa-transferase, domain 1"/>
    <property type="match status" value="2"/>
</dbReference>
<evidence type="ECO:0008006" key="3">
    <source>
        <dbReference type="Google" id="ProtNLM"/>
    </source>
</evidence>
<dbReference type="SUPFAM" id="SSF89796">
    <property type="entry name" value="CoA-transferase family III (CaiB/BaiF)"/>
    <property type="match status" value="2"/>
</dbReference>
<protein>
    <recommendedName>
        <fullName evidence="3">CoA transferase</fullName>
    </recommendedName>
</protein>
<dbReference type="PANTHER" id="PTHR48207">
    <property type="entry name" value="SUCCINATE--HYDROXYMETHYLGLUTARATE COA-TRANSFERASE"/>
    <property type="match status" value="1"/>
</dbReference>
<reference evidence="2" key="1">
    <citation type="submission" date="2018-05" db="EMBL/GenBank/DDBJ databases">
        <authorList>
            <person name="Lanie J.A."/>
            <person name="Ng W.-L."/>
            <person name="Kazmierczak K.M."/>
            <person name="Andrzejewski T.M."/>
            <person name="Davidsen T.M."/>
            <person name="Wayne K.J."/>
            <person name="Tettelin H."/>
            <person name="Glass J.I."/>
            <person name="Rusch D."/>
            <person name="Podicherti R."/>
            <person name="Tsui H.-C.T."/>
            <person name="Winkler M.E."/>
        </authorList>
    </citation>
    <scope>NUCLEOTIDE SEQUENCE</scope>
</reference>
<dbReference type="AlphaFoldDB" id="A0A381NY96"/>
<organism evidence="2">
    <name type="scientific">marine metagenome</name>
    <dbReference type="NCBI Taxonomy" id="408172"/>
    <lineage>
        <taxon>unclassified sequences</taxon>
        <taxon>metagenomes</taxon>
        <taxon>ecological metagenomes</taxon>
    </lineage>
</organism>
<dbReference type="InterPro" id="IPR023606">
    <property type="entry name" value="CoA-Trfase_III_dom_1_sf"/>
</dbReference>
<evidence type="ECO:0000256" key="1">
    <source>
        <dbReference type="ARBA" id="ARBA00022679"/>
    </source>
</evidence>
<dbReference type="GO" id="GO:0008410">
    <property type="term" value="F:CoA-transferase activity"/>
    <property type="evidence" value="ECO:0007669"/>
    <property type="project" value="TreeGrafter"/>
</dbReference>
<sequence length="752" mass="82453">MNTGKRSIVGRVGDPLVDRLIASADAVLQSDVDVDPDKVEEDHPGLALVTVTSFGLTGKYAGRRGEEIIHYAMGGPMSASGAPDREPLKMGGDLGQYQCGTIAATAVLASLAAARRNGRGVSVDLSNIDTQIMSIDRRMTYLLYCAYRGENVPRSGGYATSIFPGGCRPTLDGHVQVSTLMNWLPRMVAVMNDPEMTALYDDPAWIMNESLPEAADSRLLSWSLQRHKQQAMEEGQAGNWPVTAVNRPIDLLADPHFEARDFFAEINQTIAGPTLQPGAPIRMTDGWAVNRPAPTIGEHQAELEEAEFPARTIGQRADDELPLQGIRVLDMTVIWAGPYATQILGDLGADIVRVDNPWIFPTATRGIFPRPTKEMIADIGGIGGAYPDADPGERPWNRFGLFNVHARNKRSVTLDLRKERGREAFLRLVDVSDVMIENNSVDLMDRLGIGWDEIHSRNPKLIMIRMPSVGLEGPYRSFLGFGVNFEALCGLGAIRGYRDADLSENEGVFHMDAASGSAGAFAALTALRRRETTGIGELVEVAQCENMLNHIGELLMDAARDGVVHGPLGNRHRVHAPQGCYPCRGDDQWVALSVTSDEEWSALVGLLGSPDWAADSELAHVEGRQARHDEIDEHLATWTSAHTAQQIFDLCQQADVPAAPLLHEQEALAEPHFRERGLFAPNGNSEIGIHDYPTHLWRWSGPDMRFEPLPVLGGDNETIFKELLAMTDDEYDVLVEEGHISLDYLQPDGTPY</sequence>
<proteinExistence type="predicted"/>
<dbReference type="EMBL" id="UINC01000666">
    <property type="protein sequence ID" value="SUZ59164.1"/>
    <property type="molecule type" value="Genomic_DNA"/>
</dbReference>
<accession>A0A381NY96</accession>
<name>A0A381NY96_9ZZZZ</name>
<dbReference type="InterPro" id="IPR003673">
    <property type="entry name" value="CoA-Trfase_fam_III"/>
</dbReference>
<dbReference type="PANTHER" id="PTHR48207:SF3">
    <property type="entry name" value="SUCCINATE--HYDROXYMETHYLGLUTARATE COA-TRANSFERASE"/>
    <property type="match status" value="1"/>
</dbReference>
<dbReference type="Pfam" id="PF02515">
    <property type="entry name" value="CoA_transf_3"/>
    <property type="match status" value="2"/>
</dbReference>
<dbReference type="Gene3D" id="3.30.1540.10">
    <property type="entry name" value="formyl-coa transferase, domain 3"/>
    <property type="match status" value="2"/>
</dbReference>
<keyword evidence="1" id="KW-0808">Transferase</keyword>
<dbReference type="InterPro" id="IPR050483">
    <property type="entry name" value="CoA-transferase_III_domain"/>
</dbReference>
<dbReference type="InterPro" id="IPR044855">
    <property type="entry name" value="CoA-Trfase_III_dom3_sf"/>
</dbReference>